<keyword evidence="2" id="KW-0472">Membrane</keyword>
<keyword evidence="8" id="KW-1185">Reference proteome</keyword>
<feature type="domain" description="C-type lysozyme inhibitor" evidence="6">
    <location>
        <begin position="48"/>
        <end position="114"/>
    </location>
</feature>
<dbReference type="Proteomes" id="UP001166947">
    <property type="component" value="Unassembled WGS sequence"/>
</dbReference>
<gene>
    <name evidence="7" type="ORF">NXS09_02320</name>
</gene>
<proteinExistence type="predicted"/>
<evidence type="ECO:0000256" key="5">
    <source>
        <dbReference type="SAM" id="SignalP"/>
    </source>
</evidence>
<evidence type="ECO:0000256" key="1">
    <source>
        <dbReference type="ARBA" id="ARBA00022729"/>
    </source>
</evidence>
<dbReference type="InterPro" id="IPR018660">
    <property type="entry name" value="MliC"/>
</dbReference>
<dbReference type="Pfam" id="PF09864">
    <property type="entry name" value="MliC"/>
    <property type="match status" value="1"/>
</dbReference>
<dbReference type="InterPro" id="IPR036328">
    <property type="entry name" value="MliC_sf"/>
</dbReference>
<evidence type="ECO:0000313" key="7">
    <source>
        <dbReference type="EMBL" id="MCS4533134.1"/>
    </source>
</evidence>
<evidence type="ECO:0000256" key="4">
    <source>
        <dbReference type="ARBA" id="ARBA00023288"/>
    </source>
</evidence>
<evidence type="ECO:0000256" key="2">
    <source>
        <dbReference type="ARBA" id="ARBA00023136"/>
    </source>
</evidence>
<feature type="signal peptide" evidence="5">
    <location>
        <begin position="1"/>
        <end position="17"/>
    </location>
</feature>
<reference evidence="7" key="2">
    <citation type="journal article" date="2023" name="Curr. Microbiol.">
        <title>Neisseria montereyensis sp. nov., Isolated from Oropharynx of California Sea Lion (Zalophus californianus): Genomic, Phylogenetic, and Phenotypic Study.</title>
        <authorList>
            <person name="Volokhov D.V."/>
            <person name="Zagorodnyaya T.A."/>
            <person name="Furtak V.A."/>
            <person name="Nattanmai G."/>
            <person name="Randall L."/>
            <person name="Jose S."/>
            <person name="Gao Y."/>
            <person name="Gulland F.M."/>
            <person name="Eisenberg T."/>
            <person name="Delmonte P."/>
            <person name="Blom J."/>
            <person name="Mitchell K.K."/>
        </authorList>
    </citation>
    <scope>NUCLEOTIDE SEQUENCE</scope>
    <source>
        <strain evidence="7">CSL10203-ORH2</strain>
    </source>
</reference>
<accession>A0ABT2FAA2</accession>
<protein>
    <submittedName>
        <fullName evidence="7">MliC family protein</fullName>
    </submittedName>
</protein>
<reference evidence="7" key="1">
    <citation type="submission" date="2022-08" db="EMBL/GenBank/DDBJ databases">
        <authorList>
            <person name="Volokhov D.V."/>
            <person name="Furtak V.A."/>
            <person name="Zagorodnyaya T.A."/>
        </authorList>
    </citation>
    <scope>NUCLEOTIDE SEQUENCE</scope>
    <source>
        <strain evidence="7">CSL10203-ORH2</strain>
    </source>
</reference>
<sequence>MKTLKMLLPLTAALALAACVSGETRQGFESNDSAQAGYNRTPRPTQMFTCRNAFTVTVKDAGTDRVAVEYGLNDRKYNAVLDIAVSGSGERYVSADKKTSWHQKAGDGILSFTDPYGNVTETTCRLAS</sequence>
<dbReference type="PROSITE" id="PS51257">
    <property type="entry name" value="PROKAR_LIPOPROTEIN"/>
    <property type="match status" value="1"/>
</dbReference>
<evidence type="ECO:0000313" key="8">
    <source>
        <dbReference type="Proteomes" id="UP001166947"/>
    </source>
</evidence>
<keyword evidence="1 5" id="KW-0732">Signal</keyword>
<organism evidence="7 8">
    <name type="scientific">Neisseria montereyensis</name>
    <dbReference type="NCBI Taxonomy" id="2973938"/>
    <lineage>
        <taxon>Bacteria</taxon>
        <taxon>Pseudomonadati</taxon>
        <taxon>Pseudomonadota</taxon>
        <taxon>Betaproteobacteria</taxon>
        <taxon>Neisseriales</taxon>
        <taxon>Neisseriaceae</taxon>
        <taxon>Neisseria</taxon>
    </lineage>
</organism>
<evidence type="ECO:0000259" key="6">
    <source>
        <dbReference type="Pfam" id="PF09864"/>
    </source>
</evidence>
<keyword evidence="4" id="KW-0449">Lipoprotein</keyword>
<keyword evidence="3" id="KW-0564">Palmitate</keyword>
<comment type="caution">
    <text evidence="7">The sequence shown here is derived from an EMBL/GenBank/DDBJ whole genome shotgun (WGS) entry which is preliminary data.</text>
</comment>
<feature type="chain" id="PRO_5045878366" evidence="5">
    <location>
        <begin position="18"/>
        <end position="128"/>
    </location>
</feature>
<evidence type="ECO:0000256" key="3">
    <source>
        <dbReference type="ARBA" id="ARBA00023139"/>
    </source>
</evidence>
<dbReference type="RefSeq" id="WP_259290959.1">
    <property type="nucleotide sequence ID" value="NZ_JANUXW010000002.1"/>
</dbReference>
<dbReference type="Gene3D" id="2.40.128.200">
    <property type="match status" value="1"/>
</dbReference>
<name>A0ABT2FAA2_9NEIS</name>
<dbReference type="SUPFAM" id="SSF141488">
    <property type="entry name" value="YdhA-like"/>
    <property type="match status" value="1"/>
</dbReference>
<dbReference type="EMBL" id="JANUXW010000002">
    <property type="protein sequence ID" value="MCS4533134.1"/>
    <property type="molecule type" value="Genomic_DNA"/>
</dbReference>